<proteinExistence type="predicted"/>
<comment type="subcellular location">
    <subcellularLocation>
        <location evidence="1">Membrane</location>
    </subcellularLocation>
</comment>
<evidence type="ECO:0000313" key="10">
    <source>
        <dbReference type="Proteomes" id="UP000594638"/>
    </source>
</evidence>
<feature type="transmembrane region" description="Helical" evidence="7">
    <location>
        <begin position="74"/>
        <end position="91"/>
    </location>
</feature>
<dbReference type="GO" id="GO:0006865">
    <property type="term" value="P:amino acid transport"/>
    <property type="evidence" value="ECO:0007669"/>
    <property type="project" value="UniProtKB-KW"/>
</dbReference>
<feature type="transmembrane region" description="Helical" evidence="7">
    <location>
        <begin position="137"/>
        <end position="159"/>
    </location>
</feature>
<evidence type="ECO:0000256" key="1">
    <source>
        <dbReference type="ARBA" id="ARBA00004370"/>
    </source>
</evidence>
<dbReference type="AlphaFoldDB" id="A0A8S0U197"/>
<name>A0A8S0U197_OLEEU</name>
<dbReference type="Pfam" id="PF01490">
    <property type="entry name" value="Aa_trans"/>
    <property type="match status" value="1"/>
</dbReference>
<keyword evidence="3 7" id="KW-0812">Transmembrane</keyword>
<evidence type="ECO:0000256" key="2">
    <source>
        <dbReference type="ARBA" id="ARBA00022448"/>
    </source>
</evidence>
<evidence type="ECO:0000256" key="5">
    <source>
        <dbReference type="ARBA" id="ARBA00022989"/>
    </source>
</evidence>
<feature type="domain" description="Amino acid transporter transmembrane" evidence="8">
    <location>
        <begin position="1"/>
        <end position="157"/>
    </location>
</feature>
<keyword evidence="6 7" id="KW-0472">Membrane</keyword>
<dbReference type="EMBL" id="CACTIH010007328">
    <property type="protein sequence ID" value="CAA3009869.1"/>
    <property type="molecule type" value="Genomic_DNA"/>
</dbReference>
<comment type="caution">
    <text evidence="9">The sequence shown here is derived from an EMBL/GenBank/DDBJ whole genome shotgun (WGS) entry which is preliminary data.</text>
</comment>
<evidence type="ECO:0000313" key="9">
    <source>
        <dbReference type="EMBL" id="CAA3009869.1"/>
    </source>
</evidence>
<keyword evidence="4" id="KW-0029">Amino-acid transport</keyword>
<reference evidence="9 10" key="1">
    <citation type="submission" date="2019-12" db="EMBL/GenBank/DDBJ databases">
        <authorList>
            <person name="Alioto T."/>
            <person name="Alioto T."/>
            <person name="Gomez Garrido J."/>
        </authorList>
    </citation>
    <scope>NUCLEOTIDE SEQUENCE [LARGE SCALE GENOMIC DNA]</scope>
</reference>
<keyword evidence="10" id="KW-1185">Reference proteome</keyword>
<organism evidence="9 10">
    <name type="scientific">Olea europaea subsp. europaea</name>
    <dbReference type="NCBI Taxonomy" id="158383"/>
    <lineage>
        <taxon>Eukaryota</taxon>
        <taxon>Viridiplantae</taxon>
        <taxon>Streptophyta</taxon>
        <taxon>Embryophyta</taxon>
        <taxon>Tracheophyta</taxon>
        <taxon>Spermatophyta</taxon>
        <taxon>Magnoliopsida</taxon>
        <taxon>eudicotyledons</taxon>
        <taxon>Gunneridae</taxon>
        <taxon>Pentapetalae</taxon>
        <taxon>asterids</taxon>
        <taxon>lamiids</taxon>
        <taxon>Lamiales</taxon>
        <taxon>Oleaceae</taxon>
        <taxon>Oleeae</taxon>
        <taxon>Olea</taxon>
    </lineage>
</organism>
<dbReference type="OrthoDB" id="908594at2759"/>
<dbReference type="Gramene" id="OE9A067260T1">
    <property type="protein sequence ID" value="OE9A067260C1"/>
    <property type="gene ID" value="OE9A067260"/>
</dbReference>
<keyword evidence="5 7" id="KW-1133">Transmembrane helix</keyword>
<gene>
    <name evidence="9" type="ORF">OLEA9_A067260</name>
</gene>
<evidence type="ECO:0000256" key="3">
    <source>
        <dbReference type="ARBA" id="ARBA00022692"/>
    </source>
</evidence>
<keyword evidence="2" id="KW-0813">Transport</keyword>
<evidence type="ECO:0000256" key="6">
    <source>
        <dbReference type="ARBA" id="ARBA00023136"/>
    </source>
</evidence>
<dbReference type="GO" id="GO:0016020">
    <property type="term" value="C:membrane"/>
    <property type="evidence" value="ECO:0007669"/>
    <property type="project" value="UniProtKB-SubCell"/>
</dbReference>
<protein>
    <recommendedName>
        <fullName evidence="8">Amino acid transporter transmembrane domain-containing protein</fullName>
    </recommendedName>
</protein>
<accession>A0A8S0U197</accession>
<feature type="transmembrane region" description="Helical" evidence="7">
    <location>
        <begin position="29"/>
        <end position="47"/>
    </location>
</feature>
<evidence type="ECO:0000259" key="8">
    <source>
        <dbReference type="Pfam" id="PF01490"/>
    </source>
</evidence>
<evidence type="ECO:0000256" key="4">
    <source>
        <dbReference type="ARBA" id="ARBA00022970"/>
    </source>
</evidence>
<feature type="transmembrane region" description="Helical" evidence="7">
    <location>
        <begin position="97"/>
        <end position="116"/>
    </location>
</feature>
<evidence type="ECO:0000256" key="7">
    <source>
        <dbReference type="SAM" id="Phobius"/>
    </source>
</evidence>
<sequence>MVCGLLSYVAFGDLSFRNLFIDFGVYDPYWVLDIANAAIVINLVELFPKSKFINKDIQVPILGYKPFRHTPFQLVWRTIFMIITTILSILMPFFNDHIIQILVALGFWHPTIYFPVKMYIVQKKIPKWSAKCVCVQILSVACLMFSTTAAAGFIAGIVYDLEVYKPIKNIS</sequence>
<dbReference type="InterPro" id="IPR013057">
    <property type="entry name" value="AA_transpt_TM"/>
</dbReference>
<dbReference type="PANTHER" id="PTHR48017">
    <property type="entry name" value="OS05G0424000 PROTEIN-RELATED"/>
    <property type="match status" value="1"/>
</dbReference>
<dbReference type="Proteomes" id="UP000594638">
    <property type="component" value="Unassembled WGS sequence"/>
</dbReference>